<reference evidence="1" key="1">
    <citation type="submission" date="2016-11" db="EMBL/GenBank/DDBJ databases">
        <title>Borrelia afzelii Genome sequencing and assembly.</title>
        <authorList>
            <person name="Bontemps-Gallo S."/>
        </authorList>
    </citation>
    <scope>NUCLEOTIDE SEQUENCE</scope>
    <source>
        <strain evidence="1">BO23</strain>
        <plasmid evidence="1">unnamed</plasmid>
    </source>
</reference>
<geneLocation type="plasmid" evidence="1">
    <name>unnamed</name>
</geneLocation>
<accession>A0A1L4DGV0</accession>
<evidence type="ECO:0000313" key="1">
    <source>
        <dbReference type="EMBL" id="APJ09438.1"/>
    </source>
</evidence>
<keyword evidence="1" id="KW-0614">Plasmid</keyword>
<name>A0A1L4DGV0_BORAF</name>
<organism evidence="1">
    <name type="scientific">Borreliella afzelii</name>
    <name type="common">Borrelia afzelii</name>
    <dbReference type="NCBI Taxonomy" id="29518"/>
    <lineage>
        <taxon>Bacteria</taxon>
        <taxon>Pseudomonadati</taxon>
        <taxon>Spirochaetota</taxon>
        <taxon>Spirochaetia</taxon>
        <taxon>Spirochaetales</taxon>
        <taxon>Borreliaceae</taxon>
        <taxon>Borreliella</taxon>
    </lineage>
</organism>
<proteinExistence type="predicted"/>
<dbReference type="InterPro" id="IPR006951">
    <property type="entry name" value="DUF643"/>
</dbReference>
<dbReference type="EMBL" id="CP018279">
    <property type="protein sequence ID" value="APJ09438.1"/>
    <property type="molecule type" value="Genomic_DNA"/>
</dbReference>
<sequence length="187" mass="22154">MHANKVSDFYDNLDKETKKEIHNLYRTTQPTLGQKRRIYSTYEAIQEYKRKTGKSINEIVNDIVKPTKKFIKDVLKDKCVIDNVIDKHKNSQNIKVDFSYREEMLEECLVKLGEDKSATFLLYVHIILDNMNQEILNPESLLVINPFIDTLFTSMHYYDKGIFTSNNLIKRIKKFLKHIEPSFIKMQ</sequence>
<dbReference type="AlphaFoldDB" id="A0A1L4DGV0"/>
<dbReference type="Pfam" id="PF04867">
    <property type="entry name" value="DUF643"/>
    <property type="match status" value="1"/>
</dbReference>
<protein>
    <submittedName>
        <fullName evidence="1">Uncharacterized protein</fullName>
    </submittedName>
</protein>
<gene>
    <name evidence="1" type="ORF">BLA32_06090</name>
</gene>